<name>A0ACC0AFM1_CATRO</name>
<sequence length="742" mass="83860">MTENSAHHQPLLLRKDDDDLGCLEKTSLFLSSSKWVLKIAIWAIFTAWVAFMFLLPLESVDDWQKRWRQATKGTLFGITGSMFLLYSAPILIIAFLAIAYLIISGGEEQLHRKQITKRPRFSLWTFPVLIDGIFGVVSAAEMIGIILFSLYIIWAVTLYTLKNYKLLSWFHVVSKREESILMLELTGLRLGFIGMICLAFLFLPVARGSVLLRYIHIPFEQATRYHVWLGHLTMLLFTLHGLFYVIGWAMQGHLLKELTDWKNVGIANLPGVISLLAGLLMWVTSLPGVRRINFELFFYTHQLYVVFVVFLALHVGDFVFTIAAAGIFLFMLDRFLRFCQSRRTVDILSARSFPCGTVELIISKPANLHYNALGWIFLQVRELSLLEWHPFSVSSSPLDGKNHLAVLIKVLGKWTGKLKEQILNLSEEGPETQALLQPHSKISASIEGPYGHESPYHLMYENLILVAGGIGISPFLAVLSDILHQIKDGKPCLPKNILIVWAVKKSDELPLLHTIDMDSICPFFSEAINLEIQTYVTRESQPPLEEGKLHEVVEASVFPRSNGSRMSILVGTGNIIWSGIYVIVSTIGLVISVALLNIFYINPYQVNYWWYKGLLFLACMVASVLIFGGLVIALWHLWERKTSAEDELEDNENIGIVQQSSNGMKKNSGKEQYANSIRYGERPDFGEIFGSISERWGSVDVGVIVCGPSALMLSVAKECRNSNLKRKNNQPIFHFNSHSFDL</sequence>
<organism evidence="1 2">
    <name type="scientific">Catharanthus roseus</name>
    <name type="common">Madagascar periwinkle</name>
    <name type="synonym">Vinca rosea</name>
    <dbReference type="NCBI Taxonomy" id="4058"/>
    <lineage>
        <taxon>Eukaryota</taxon>
        <taxon>Viridiplantae</taxon>
        <taxon>Streptophyta</taxon>
        <taxon>Embryophyta</taxon>
        <taxon>Tracheophyta</taxon>
        <taxon>Spermatophyta</taxon>
        <taxon>Magnoliopsida</taxon>
        <taxon>eudicotyledons</taxon>
        <taxon>Gunneridae</taxon>
        <taxon>Pentapetalae</taxon>
        <taxon>asterids</taxon>
        <taxon>lamiids</taxon>
        <taxon>Gentianales</taxon>
        <taxon>Apocynaceae</taxon>
        <taxon>Rauvolfioideae</taxon>
        <taxon>Vinceae</taxon>
        <taxon>Catharanthinae</taxon>
        <taxon>Catharanthus</taxon>
    </lineage>
</organism>
<evidence type="ECO:0000313" key="1">
    <source>
        <dbReference type="EMBL" id="KAI5658238.1"/>
    </source>
</evidence>
<proteinExistence type="predicted"/>
<accession>A0ACC0AFM1</accession>
<dbReference type="EMBL" id="CM044706">
    <property type="protein sequence ID" value="KAI5658238.1"/>
    <property type="molecule type" value="Genomic_DNA"/>
</dbReference>
<protein>
    <submittedName>
        <fullName evidence="1">Uncharacterized protein</fullName>
    </submittedName>
</protein>
<gene>
    <name evidence="1" type="ORF">M9H77_27031</name>
</gene>
<comment type="caution">
    <text evidence="1">The sequence shown here is derived from an EMBL/GenBank/DDBJ whole genome shotgun (WGS) entry which is preliminary data.</text>
</comment>
<evidence type="ECO:0000313" key="2">
    <source>
        <dbReference type="Proteomes" id="UP001060085"/>
    </source>
</evidence>
<reference evidence="2" key="1">
    <citation type="journal article" date="2023" name="Nat. Plants">
        <title>Single-cell RNA sequencing provides a high-resolution roadmap for understanding the multicellular compartmentation of specialized metabolism.</title>
        <authorList>
            <person name="Sun S."/>
            <person name="Shen X."/>
            <person name="Li Y."/>
            <person name="Li Y."/>
            <person name="Wang S."/>
            <person name="Li R."/>
            <person name="Zhang H."/>
            <person name="Shen G."/>
            <person name="Guo B."/>
            <person name="Wei J."/>
            <person name="Xu J."/>
            <person name="St-Pierre B."/>
            <person name="Chen S."/>
            <person name="Sun C."/>
        </authorList>
    </citation>
    <scope>NUCLEOTIDE SEQUENCE [LARGE SCALE GENOMIC DNA]</scope>
</reference>
<keyword evidence="2" id="KW-1185">Reference proteome</keyword>
<dbReference type="Proteomes" id="UP001060085">
    <property type="component" value="Linkage Group LG06"/>
</dbReference>